<dbReference type="AlphaFoldDB" id="A0A978UP85"/>
<reference evidence="7" key="1">
    <citation type="journal article" date="2021" name="Front. Plant Sci.">
        <title>Chromosome-Scale Genome Assembly for Chinese Sour Jujube and Insights Into Its Genome Evolution and Domestication Signature.</title>
        <authorList>
            <person name="Shen L.-Y."/>
            <person name="Luo H."/>
            <person name="Wang X.-L."/>
            <person name="Wang X.-M."/>
            <person name="Qiu X.-J."/>
            <person name="Liu H."/>
            <person name="Zhou S.-S."/>
            <person name="Jia K.-H."/>
            <person name="Nie S."/>
            <person name="Bao Y.-T."/>
            <person name="Zhang R.-G."/>
            <person name="Yun Q.-Z."/>
            <person name="Chai Y.-H."/>
            <person name="Lu J.-Y."/>
            <person name="Li Y."/>
            <person name="Zhao S.-W."/>
            <person name="Mao J.-F."/>
            <person name="Jia S.-G."/>
            <person name="Mao Y.-M."/>
        </authorList>
    </citation>
    <scope>NUCLEOTIDE SEQUENCE</scope>
    <source>
        <strain evidence="7">AT0</strain>
        <tissue evidence="7">Leaf</tissue>
    </source>
</reference>
<proteinExistence type="inferred from homology"/>
<accession>A0A978UP85</accession>
<evidence type="ECO:0000256" key="1">
    <source>
        <dbReference type="ARBA" id="ARBA00004613"/>
    </source>
</evidence>
<dbReference type="GO" id="GO:0005576">
    <property type="term" value="C:extracellular region"/>
    <property type="evidence" value="ECO:0007669"/>
    <property type="project" value="UniProtKB-SubCell"/>
</dbReference>
<evidence type="ECO:0000256" key="6">
    <source>
        <dbReference type="RuleBase" id="RU367044"/>
    </source>
</evidence>
<comment type="caution">
    <text evidence="7">The sequence shown here is derived from an EMBL/GenBank/DDBJ whole genome shotgun (WGS) entry which is preliminary data.</text>
</comment>
<evidence type="ECO:0000256" key="3">
    <source>
        <dbReference type="ARBA" id="ARBA00022471"/>
    </source>
</evidence>
<evidence type="ECO:0000313" key="8">
    <source>
        <dbReference type="Proteomes" id="UP000813462"/>
    </source>
</evidence>
<dbReference type="PANTHER" id="PTHR31232">
    <property type="match status" value="1"/>
</dbReference>
<dbReference type="EMBL" id="JAEACU010000010">
    <property type="protein sequence ID" value="KAH7516637.1"/>
    <property type="molecule type" value="Genomic_DNA"/>
</dbReference>
<protein>
    <recommendedName>
        <fullName evidence="6">S-protein homolog</fullName>
    </recommendedName>
</protein>
<dbReference type="InterPro" id="IPR010264">
    <property type="entry name" value="Self-incomp_S1"/>
</dbReference>
<dbReference type="GO" id="GO:0060320">
    <property type="term" value="P:rejection of self pollen"/>
    <property type="evidence" value="ECO:0007669"/>
    <property type="project" value="UniProtKB-KW"/>
</dbReference>
<dbReference type="Proteomes" id="UP000813462">
    <property type="component" value="Unassembled WGS sequence"/>
</dbReference>
<dbReference type="PANTHER" id="PTHR31232:SF156">
    <property type="entry name" value="PLANT SELF-INCOMPATIBILITY PROTEIN S1 FAMILY-RELATED"/>
    <property type="match status" value="1"/>
</dbReference>
<sequence>MTKLSFIIVQWLCLVAAGMIIIQGEGQSLMEKVVRVENDLGDGINLNVHCKSLDSDIGEHDLAKGQYIQWSFNCSWLGTTLFWCSMKWENVQGSFDVFDFKRDFPLCGFKCWWSIRHDAAYFYVETKDVWEKRYVWPK</sequence>
<comment type="similarity">
    <text evidence="2 6">Belongs to the plant self-incompatibility (S1) protein family.</text>
</comment>
<dbReference type="Pfam" id="PF05938">
    <property type="entry name" value="Self-incomp_S1"/>
    <property type="match status" value="1"/>
</dbReference>
<feature type="signal peptide" evidence="6">
    <location>
        <begin position="1"/>
        <end position="26"/>
    </location>
</feature>
<name>A0A978UP85_ZIZJJ</name>
<comment type="subcellular location">
    <subcellularLocation>
        <location evidence="1 6">Secreted</location>
    </subcellularLocation>
</comment>
<organism evidence="7 8">
    <name type="scientific">Ziziphus jujuba var. spinosa</name>
    <dbReference type="NCBI Taxonomy" id="714518"/>
    <lineage>
        <taxon>Eukaryota</taxon>
        <taxon>Viridiplantae</taxon>
        <taxon>Streptophyta</taxon>
        <taxon>Embryophyta</taxon>
        <taxon>Tracheophyta</taxon>
        <taxon>Spermatophyta</taxon>
        <taxon>Magnoliopsida</taxon>
        <taxon>eudicotyledons</taxon>
        <taxon>Gunneridae</taxon>
        <taxon>Pentapetalae</taxon>
        <taxon>rosids</taxon>
        <taxon>fabids</taxon>
        <taxon>Rosales</taxon>
        <taxon>Rhamnaceae</taxon>
        <taxon>Paliureae</taxon>
        <taxon>Ziziphus</taxon>
    </lineage>
</organism>
<evidence type="ECO:0000313" key="7">
    <source>
        <dbReference type="EMBL" id="KAH7516637.1"/>
    </source>
</evidence>
<keyword evidence="3 6" id="KW-0713">Self-incompatibility</keyword>
<keyword evidence="4 6" id="KW-0964">Secreted</keyword>
<evidence type="ECO:0000256" key="2">
    <source>
        <dbReference type="ARBA" id="ARBA00005581"/>
    </source>
</evidence>
<evidence type="ECO:0000256" key="5">
    <source>
        <dbReference type="ARBA" id="ARBA00022729"/>
    </source>
</evidence>
<evidence type="ECO:0000256" key="4">
    <source>
        <dbReference type="ARBA" id="ARBA00022525"/>
    </source>
</evidence>
<gene>
    <name evidence="7" type="ORF">FEM48_Zijuj10G0156100</name>
</gene>
<keyword evidence="5 6" id="KW-0732">Signal</keyword>
<feature type="chain" id="PRO_5038168360" description="S-protein homolog" evidence="6">
    <location>
        <begin position="27"/>
        <end position="138"/>
    </location>
</feature>